<dbReference type="STRING" id="1123024.GCA_000423625_02488"/>
<dbReference type="PANTHER" id="PTHR47623">
    <property type="entry name" value="OS09G0287300 PROTEIN"/>
    <property type="match status" value="1"/>
</dbReference>
<dbReference type="Proteomes" id="UP000321328">
    <property type="component" value="Unassembled WGS sequence"/>
</dbReference>
<proteinExistence type="predicted"/>
<dbReference type="EMBL" id="BJVI01000018">
    <property type="protein sequence ID" value="GEL18293.1"/>
    <property type="molecule type" value="Genomic_DNA"/>
</dbReference>
<sequence length="162" mass="17660">MAIAQHRLVIVRHAKSAWPEGVPDLRRPLGERGLRDAPAIGRWLRERIGQVDMVLCSPALRTRQTWELAAAELDDPPAPRFDDRVYAAGAGELLGVIRELPEDTGTAVVVGHNPALQDFVELLTGKALEMKTSAIAVVAWPRGWVDAAARVAVLEEHATPRG</sequence>
<dbReference type="CDD" id="cd07067">
    <property type="entry name" value="HP_PGM_like"/>
    <property type="match status" value="1"/>
</dbReference>
<organism evidence="1 2">
    <name type="scientific">Pseudonocardia asaccharolytica DSM 44247 = NBRC 16224</name>
    <dbReference type="NCBI Taxonomy" id="1123024"/>
    <lineage>
        <taxon>Bacteria</taxon>
        <taxon>Bacillati</taxon>
        <taxon>Actinomycetota</taxon>
        <taxon>Actinomycetes</taxon>
        <taxon>Pseudonocardiales</taxon>
        <taxon>Pseudonocardiaceae</taxon>
        <taxon>Pseudonocardia</taxon>
    </lineage>
</organism>
<dbReference type="PANTHER" id="PTHR47623:SF1">
    <property type="entry name" value="OS09G0287300 PROTEIN"/>
    <property type="match status" value="1"/>
</dbReference>
<dbReference type="InterPro" id="IPR029033">
    <property type="entry name" value="His_PPase_superfam"/>
</dbReference>
<keyword evidence="2" id="KW-1185">Reference proteome</keyword>
<dbReference type="InterPro" id="IPR013078">
    <property type="entry name" value="His_Pase_superF_clade-1"/>
</dbReference>
<dbReference type="RefSeq" id="WP_211223910.1">
    <property type="nucleotide sequence ID" value="NZ_AUII01000009.1"/>
</dbReference>
<name>A0A511D188_9PSEU</name>
<evidence type="ECO:0000313" key="2">
    <source>
        <dbReference type="Proteomes" id="UP000321328"/>
    </source>
</evidence>
<reference evidence="1 2" key="1">
    <citation type="submission" date="2019-07" db="EMBL/GenBank/DDBJ databases">
        <title>Whole genome shotgun sequence of Pseudonocardia asaccharolytica NBRC 16224.</title>
        <authorList>
            <person name="Hosoyama A."/>
            <person name="Uohara A."/>
            <person name="Ohji S."/>
            <person name="Ichikawa N."/>
        </authorList>
    </citation>
    <scope>NUCLEOTIDE SEQUENCE [LARGE SCALE GENOMIC DNA]</scope>
    <source>
        <strain evidence="1 2">NBRC 16224</strain>
    </source>
</reference>
<dbReference type="SMART" id="SM00855">
    <property type="entry name" value="PGAM"/>
    <property type="match status" value="1"/>
</dbReference>
<dbReference type="Gene3D" id="3.40.50.1240">
    <property type="entry name" value="Phosphoglycerate mutase-like"/>
    <property type="match status" value="1"/>
</dbReference>
<comment type="caution">
    <text evidence="1">The sequence shown here is derived from an EMBL/GenBank/DDBJ whole genome shotgun (WGS) entry which is preliminary data.</text>
</comment>
<dbReference type="Pfam" id="PF00300">
    <property type="entry name" value="His_Phos_1"/>
    <property type="match status" value="1"/>
</dbReference>
<accession>A0A511D188</accession>
<evidence type="ECO:0000313" key="1">
    <source>
        <dbReference type="EMBL" id="GEL18293.1"/>
    </source>
</evidence>
<gene>
    <name evidence="1" type="primary">sixA</name>
    <name evidence="1" type="ORF">PA7_21300</name>
</gene>
<dbReference type="AlphaFoldDB" id="A0A511D188"/>
<dbReference type="SUPFAM" id="SSF53254">
    <property type="entry name" value="Phosphoglycerate mutase-like"/>
    <property type="match status" value="1"/>
</dbReference>
<protein>
    <submittedName>
        <fullName evidence="1">Phosphohistidine phosphatase</fullName>
    </submittedName>
</protein>